<sequence length="107" mass="12816">MRWKSCIDYSVCVEAIHLRVIDDSPTEIIDVSQLLEVSDASNYFKDLQNIPRLFRCSALDFETKIARTIFKKRKRKRQKEKRNFSRYSKSVLDYWTLSLRNSLYPCE</sequence>
<dbReference type="EMBL" id="BPLR01020479">
    <property type="protein sequence ID" value="GIX79314.1"/>
    <property type="molecule type" value="Genomic_DNA"/>
</dbReference>
<accession>A0AAV4N3K8</accession>
<protein>
    <submittedName>
        <fullName evidence="1">Uncharacterized protein</fullName>
    </submittedName>
</protein>
<keyword evidence="2" id="KW-1185">Reference proteome</keyword>
<evidence type="ECO:0000313" key="2">
    <source>
        <dbReference type="Proteomes" id="UP001054945"/>
    </source>
</evidence>
<evidence type="ECO:0000313" key="1">
    <source>
        <dbReference type="EMBL" id="GIX79314.1"/>
    </source>
</evidence>
<name>A0AAV4N3K8_CAEEX</name>
<comment type="caution">
    <text evidence="1">The sequence shown here is derived from an EMBL/GenBank/DDBJ whole genome shotgun (WGS) entry which is preliminary data.</text>
</comment>
<organism evidence="1 2">
    <name type="scientific">Caerostris extrusa</name>
    <name type="common">Bark spider</name>
    <name type="synonym">Caerostris bankana</name>
    <dbReference type="NCBI Taxonomy" id="172846"/>
    <lineage>
        <taxon>Eukaryota</taxon>
        <taxon>Metazoa</taxon>
        <taxon>Ecdysozoa</taxon>
        <taxon>Arthropoda</taxon>
        <taxon>Chelicerata</taxon>
        <taxon>Arachnida</taxon>
        <taxon>Araneae</taxon>
        <taxon>Araneomorphae</taxon>
        <taxon>Entelegynae</taxon>
        <taxon>Araneoidea</taxon>
        <taxon>Araneidae</taxon>
        <taxon>Caerostris</taxon>
    </lineage>
</organism>
<reference evidence="1 2" key="1">
    <citation type="submission" date="2021-06" db="EMBL/GenBank/DDBJ databases">
        <title>Caerostris extrusa draft genome.</title>
        <authorList>
            <person name="Kono N."/>
            <person name="Arakawa K."/>
        </authorList>
    </citation>
    <scope>NUCLEOTIDE SEQUENCE [LARGE SCALE GENOMIC DNA]</scope>
</reference>
<dbReference type="AlphaFoldDB" id="A0AAV4N3K8"/>
<proteinExistence type="predicted"/>
<gene>
    <name evidence="1" type="ORF">CEXT_203611</name>
</gene>
<dbReference type="Proteomes" id="UP001054945">
    <property type="component" value="Unassembled WGS sequence"/>
</dbReference>